<feature type="compositionally biased region" description="Basic and acidic residues" evidence="1">
    <location>
        <begin position="76"/>
        <end position="95"/>
    </location>
</feature>
<dbReference type="AlphaFoldDB" id="A0A0E0IFW7"/>
<dbReference type="Gramene" id="ONIVA08G26890.1">
    <property type="protein sequence ID" value="ONIVA08G26890.1"/>
    <property type="gene ID" value="ONIVA08G26890"/>
</dbReference>
<reference evidence="2" key="1">
    <citation type="submission" date="2015-04" db="UniProtKB">
        <authorList>
            <consortium name="EnsemblPlants"/>
        </authorList>
    </citation>
    <scope>IDENTIFICATION</scope>
    <source>
        <strain evidence="2">SL10</strain>
    </source>
</reference>
<feature type="region of interest" description="Disordered" evidence="1">
    <location>
        <begin position="22"/>
        <end position="102"/>
    </location>
</feature>
<evidence type="ECO:0000313" key="2">
    <source>
        <dbReference type="EnsemblPlants" id="ONIVA08G26890.1"/>
    </source>
</evidence>
<dbReference type="HOGENOM" id="CLU_1613470_0_0_1"/>
<keyword evidence="3" id="KW-1185">Reference proteome</keyword>
<evidence type="ECO:0000256" key="1">
    <source>
        <dbReference type="SAM" id="MobiDB-lite"/>
    </source>
</evidence>
<evidence type="ECO:0000313" key="3">
    <source>
        <dbReference type="Proteomes" id="UP000006591"/>
    </source>
</evidence>
<dbReference type="EnsemblPlants" id="ONIVA08G26890.1">
    <property type="protein sequence ID" value="ONIVA08G26890.1"/>
    <property type="gene ID" value="ONIVA08G26890"/>
</dbReference>
<sequence>MFEPALSAAWCVADALLLSRTRPAGCPTQGRERERPEAHARPVAGSGEERRLARSVGPPHPPRPATSSPPAGQPAQEERSEREREEEGRGGERGRVMTWHPNMWGSCGSHADLAVTSDKTTVKTTKGHNLSKMDGVDRDTAARLTIRQRQRVLQRAMVMSEASSD</sequence>
<reference evidence="2" key="2">
    <citation type="submission" date="2018-04" db="EMBL/GenBank/DDBJ databases">
        <title>OnivRS2 (Oryza nivara Reference Sequence Version 2).</title>
        <authorList>
            <person name="Zhang J."/>
            <person name="Kudrna D."/>
            <person name="Lee S."/>
            <person name="Talag J."/>
            <person name="Rajasekar S."/>
            <person name="Welchert J."/>
            <person name="Hsing Y.-I."/>
            <person name="Wing R.A."/>
        </authorList>
    </citation>
    <scope>NUCLEOTIDE SEQUENCE [LARGE SCALE GENOMIC DNA]</scope>
    <source>
        <strain evidence="2">SL10</strain>
    </source>
</reference>
<name>A0A0E0IFW7_ORYNI</name>
<dbReference type="Proteomes" id="UP000006591">
    <property type="component" value="Chromosome 8"/>
</dbReference>
<protein>
    <submittedName>
        <fullName evidence="2">Uncharacterized protein</fullName>
    </submittedName>
</protein>
<organism evidence="2">
    <name type="scientific">Oryza nivara</name>
    <name type="common">Indian wild rice</name>
    <name type="synonym">Oryza sativa f. spontanea</name>
    <dbReference type="NCBI Taxonomy" id="4536"/>
    <lineage>
        <taxon>Eukaryota</taxon>
        <taxon>Viridiplantae</taxon>
        <taxon>Streptophyta</taxon>
        <taxon>Embryophyta</taxon>
        <taxon>Tracheophyta</taxon>
        <taxon>Spermatophyta</taxon>
        <taxon>Magnoliopsida</taxon>
        <taxon>Liliopsida</taxon>
        <taxon>Poales</taxon>
        <taxon>Poaceae</taxon>
        <taxon>BOP clade</taxon>
        <taxon>Oryzoideae</taxon>
        <taxon>Oryzeae</taxon>
        <taxon>Oryzinae</taxon>
        <taxon>Oryza</taxon>
    </lineage>
</organism>
<proteinExistence type="predicted"/>
<feature type="compositionally biased region" description="Basic and acidic residues" evidence="1">
    <location>
        <begin position="30"/>
        <end position="40"/>
    </location>
</feature>
<accession>A0A0E0IFW7</accession>